<keyword evidence="1" id="KW-1133">Transmembrane helix</keyword>
<dbReference type="Proteomes" id="UP000015105">
    <property type="component" value="Chromosome 4D"/>
</dbReference>
<sequence length="96" mass="10901">ICNPPKSAAEFFFFLIRLVIMGSIIMRIMTSVIEAWRLLDSVRRRFGDDVPAAGQEECFHAFNLHVHDVILDAHLQGQPPILPVLPSKLIWTSTMN</sequence>
<name>A0A453IB55_AEGTS</name>
<evidence type="ECO:0000256" key="1">
    <source>
        <dbReference type="SAM" id="Phobius"/>
    </source>
</evidence>
<reference evidence="2" key="5">
    <citation type="journal article" date="2021" name="G3 (Bethesda)">
        <title>Aegilops tauschii genome assembly Aet v5.0 features greater sequence contiguity and improved annotation.</title>
        <authorList>
            <person name="Wang L."/>
            <person name="Zhu T."/>
            <person name="Rodriguez J.C."/>
            <person name="Deal K.R."/>
            <person name="Dubcovsky J."/>
            <person name="McGuire P.E."/>
            <person name="Lux T."/>
            <person name="Spannagl M."/>
            <person name="Mayer K.F.X."/>
            <person name="Baldrich P."/>
            <person name="Meyers B.C."/>
            <person name="Huo N."/>
            <person name="Gu Y.Q."/>
            <person name="Zhou H."/>
            <person name="Devos K.M."/>
            <person name="Bennetzen J.L."/>
            <person name="Unver T."/>
            <person name="Budak H."/>
            <person name="Gulick P.J."/>
            <person name="Galiba G."/>
            <person name="Kalapos B."/>
            <person name="Nelson D.R."/>
            <person name="Li P."/>
            <person name="You F.M."/>
            <person name="Luo M.C."/>
            <person name="Dvorak J."/>
        </authorList>
    </citation>
    <scope>NUCLEOTIDE SEQUENCE [LARGE SCALE GENOMIC DNA]</scope>
    <source>
        <strain evidence="2">cv. AL8/78</strain>
    </source>
</reference>
<accession>A0A453IB55</accession>
<evidence type="ECO:0000313" key="3">
    <source>
        <dbReference type="Proteomes" id="UP000015105"/>
    </source>
</evidence>
<keyword evidence="1" id="KW-0472">Membrane</keyword>
<reference evidence="2" key="3">
    <citation type="journal article" date="2017" name="Nature">
        <title>Genome sequence of the progenitor of the wheat D genome Aegilops tauschii.</title>
        <authorList>
            <person name="Luo M.C."/>
            <person name="Gu Y.Q."/>
            <person name="Puiu D."/>
            <person name="Wang H."/>
            <person name="Twardziok S.O."/>
            <person name="Deal K.R."/>
            <person name="Huo N."/>
            <person name="Zhu T."/>
            <person name="Wang L."/>
            <person name="Wang Y."/>
            <person name="McGuire P.E."/>
            <person name="Liu S."/>
            <person name="Long H."/>
            <person name="Ramasamy R.K."/>
            <person name="Rodriguez J.C."/>
            <person name="Van S.L."/>
            <person name="Yuan L."/>
            <person name="Wang Z."/>
            <person name="Xia Z."/>
            <person name="Xiao L."/>
            <person name="Anderson O.D."/>
            <person name="Ouyang S."/>
            <person name="Liang Y."/>
            <person name="Zimin A.V."/>
            <person name="Pertea G."/>
            <person name="Qi P."/>
            <person name="Bennetzen J.L."/>
            <person name="Dai X."/>
            <person name="Dawson M.W."/>
            <person name="Muller H.G."/>
            <person name="Kugler K."/>
            <person name="Rivarola-Duarte L."/>
            <person name="Spannagl M."/>
            <person name="Mayer K.F.X."/>
            <person name="Lu F.H."/>
            <person name="Bevan M.W."/>
            <person name="Leroy P."/>
            <person name="Li P."/>
            <person name="You F.M."/>
            <person name="Sun Q."/>
            <person name="Liu Z."/>
            <person name="Lyons E."/>
            <person name="Wicker T."/>
            <person name="Salzberg S.L."/>
            <person name="Devos K.M."/>
            <person name="Dvorak J."/>
        </authorList>
    </citation>
    <scope>NUCLEOTIDE SEQUENCE [LARGE SCALE GENOMIC DNA]</scope>
    <source>
        <strain evidence="2">cv. AL8/78</strain>
    </source>
</reference>
<organism evidence="2 3">
    <name type="scientific">Aegilops tauschii subsp. strangulata</name>
    <name type="common">Goatgrass</name>
    <dbReference type="NCBI Taxonomy" id="200361"/>
    <lineage>
        <taxon>Eukaryota</taxon>
        <taxon>Viridiplantae</taxon>
        <taxon>Streptophyta</taxon>
        <taxon>Embryophyta</taxon>
        <taxon>Tracheophyta</taxon>
        <taxon>Spermatophyta</taxon>
        <taxon>Magnoliopsida</taxon>
        <taxon>Liliopsida</taxon>
        <taxon>Poales</taxon>
        <taxon>Poaceae</taxon>
        <taxon>BOP clade</taxon>
        <taxon>Pooideae</taxon>
        <taxon>Triticodae</taxon>
        <taxon>Triticeae</taxon>
        <taxon>Triticinae</taxon>
        <taxon>Aegilops</taxon>
    </lineage>
</organism>
<reference evidence="3" key="2">
    <citation type="journal article" date="2017" name="Nat. Plants">
        <title>The Aegilops tauschii genome reveals multiple impacts of transposons.</title>
        <authorList>
            <person name="Zhao G."/>
            <person name="Zou C."/>
            <person name="Li K."/>
            <person name="Wang K."/>
            <person name="Li T."/>
            <person name="Gao L."/>
            <person name="Zhang X."/>
            <person name="Wang H."/>
            <person name="Yang Z."/>
            <person name="Liu X."/>
            <person name="Jiang W."/>
            <person name="Mao L."/>
            <person name="Kong X."/>
            <person name="Jiao Y."/>
            <person name="Jia J."/>
        </authorList>
    </citation>
    <scope>NUCLEOTIDE SEQUENCE [LARGE SCALE GENOMIC DNA]</scope>
    <source>
        <strain evidence="3">cv. AL8/78</strain>
    </source>
</reference>
<proteinExistence type="predicted"/>
<dbReference type="EnsemblPlants" id="AET4Gv20506700.15">
    <property type="protein sequence ID" value="AET4Gv20506700.15"/>
    <property type="gene ID" value="AET4Gv20506700"/>
</dbReference>
<dbReference type="Gramene" id="AET4Gv20506700.15">
    <property type="protein sequence ID" value="AET4Gv20506700.15"/>
    <property type="gene ID" value="AET4Gv20506700"/>
</dbReference>
<reference evidence="2" key="4">
    <citation type="submission" date="2019-03" db="UniProtKB">
        <authorList>
            <consortium name="EnsemblPlants"/>
        </authorList>
    </citation>
    <scope>IDENTIFICATION</scope>
</reference>
<keyword evidence="1" id="KW-0812">Transmembrane</keyword>
<feature type="transmembrane region" description="Helical" evidence="1">
    <location>
        <begin position="12"/>
        <end position="36"/>
    </location>
</feature>
<evidence type="ECO:0000313" key="2">
    <source>
        <dbReference type="EnsemblPlants" id="AET4Gv20506700.15"/>
    </source>
</evidence>
<reference evidence="3" key="1">
    <citation type="journal article" date="2014" name="Science">
        <title>Ancient hybridizations among the ancestral genomes of bread wheat.</title>
        <authorList>
            <consortium name="International Wheat Genome Sequencing Consortium,"/>
            <person name="Marcussen T."/>
            <person name="Sandve S.R."/>
            <person name="Heier L."/>
            <person name="Spannagl M."/>
            <person name="Pfeifer M."/>
            <person name="Jakobsen K.S."/>
            <person name="Wulff B.B."/>
            <person name="Steuernagel B."/>
            <person name="Mayer K.F."/>
            <person name="Olsen O.A."/>
        </authorList>
    </citation>
    <scope>NUCLEOTIDE SEQUENCE [LARGE SCALE GENOMIC DNA]</scope>
    <source>
        <strain evidence="3">cv. AL8/78</strain>
    </source>
</reference>
<protein>
    <submittedName>
        <fullName evidence="2">Uncharacterized protein</fullName>
    </submittedName>
</protein>
<keyword evidence="3" id="KW-1185">Reference proteome</keyword>
<dbReference type="AlphaFoldDB" id="A0A453IB55"/>